<dbReference type="OrthoDB" id="376826at2759"/>
<dbReference type="PANTHER" id="PTHR14024">
    <property type="entry name" value="PERILIPIN"/>
    <property type="match status" value="1"/>
</dbReference>
<dbReference type="GO" id="GO:0005829">
    <property type="term" value="C:cytosol"/>
    <property type="evidence" value="ECO:0007669"/>
    <property type="project" value="TreeGrafter"/>
</dbReference>
<evidence type="ECO:0000256" key="1">
    <source>
        <dbReference type="ARBA" id="ARBA00004502"/>
    </source>
</evidence>
<dbReference type="RefSeq" id="XP_014372336.1">
    <property type="nucleotide sequence ID" value="XM_014516850.2"/>
</dbReference>
<feature type="compositionally biased region" description="Polar residues" evidence="4">
    <location>
        <begin position="593"/>
        <end position="602"/>
    </location>
</feature>
<feature type="compositionally biased region" description="Polar residues" evidence="4">
    <location>
        <begin position="1"/>
        <end position="14"/>
    </location>
</feature>
<dbReference type="GeneID" id="102369356"/>
<dbReference type="Proteomes" id="UP000189705">
    <property type="component" value="Unplaced"/>
</dbReference>
<dbReference type="Gene3D" id="3.30.720.170">
    <property type="entry name" value="Perilipin, alpha-beta domain"/>
    <property type="match status" value="1"/>
</dbReference>
<comment type="similarity">
    <text evidence="2">Belongs to the perilipin family.</text>
</comment>
<reference evidence="6 7" key="1">
    <citation type="submission" date="2025-04" db="UniProtKB">
        <authorList>
            <consortium name="RefSeq"/>
        </authorList>
    </citation>
    <scope>IDENTIFICATION</scope>
</reference>
<evidence type="ECO:0000256" key="4">
    <source>
        <dbReference type="SAM" id="MobiDB-lite"/>
    </source>
</evidence>
<dbReference type="GO" id="GO:0010890">
    <property type="term" value="P:positive regulation of triglyceride storage"/>
    <property type="evidence" value="ECO:0007669"/>
    <property type="project" value="TreeGrafter"/>
</dbReference>
<dbReference type="SUPFAM" id="SSF109775">
    <property type="entry name" value="Mannose-6-phosphate receptor binding protein 1 (Tip47), C-terminal domain"/>
    <property type="match status" value="1"/>
</dbReference>
<evidence type="ECO:0000313" key="6">
    <source>
        <dbReference type="RefSeq" id="XP_006017550.1"/>
    </source>
</evidence>
<evidence type="ECO:0000313" key="5">
    <source>
        <dbReference type="Proteomes" id="UP000189705"/>
    </source>
</evidence>
<dbReference type="Gene3D" id="1.20.120.340">
    <property type="entry name" value="Flagellar protein FliS"/>
    <property type="match status" value="1"/>
</dbReference>
<dbReference type="KEGG" id="asn:102369356"/>
<feature type="compositionally biased region" description="Polar residues" evidence="4">
    <location>
        <begin position="499"/>
        <end position="508"/>
    </location>
</feature>
<dbReference type="AlphaFoldDB" id="A0A1U8CWH2"/>
<protein>
    <submittedName>
        <fullName evidence="6 7">Perilipin-3 isoform X1</fullName>
    </submittedName>
</protein>
<comment type="subcellular location">
    <subcellularLocation>
        <location evidence="1">Lipid droplet</location>
    </subcellularLocation>
</comment>
<dbReference type="RefSeq" id="XP_006017550.1">
    <property type="nucleotide sequence ID" value="XM_006017488.3"/>
</dbReference>
<dbReference type="InterPro" id="IPR004279">
    <property type="entry name" value="Perilipin"/>
</dbReference>
<evidence type="ECO:0000256" key="2">
    <source>
        <dbReference type="ARBA" id="ARBA00006311"/>
    </source>
</evidence>
<feature type="region of interest" description="Disordered" evidence="4">
    <location>
        <begin position="1"/>
        <end position="20"/>
    </location>
</feature>
<dbReference type="Pfam" id="PF03036">
    <property type="entry name" value="Perilipin"/>
    <property type="match status" value="2"/>
</dbReference>
<keyword evidence="3" id="KW-0551">Lipid droplet</keyword>
<dbReference type="GO" id="GO:0019915">
    <property type="term" value="P:lipid storage"/>
    <property type="evidence" value="ECO:0007669"/>
    <property type="project" value="TreeGrafter"/>
</dbReference>
<feature type="region of interest" description="Disordered" evidence="4">
    <location>
        <begin position="472"/>
        <end position="602"/>
    </location>
</feature>
<proteinExistence type="inferred from homology"/>
<gene>
    <name evidence="6 7" type="primary">LOC102369356</name>
</gene>
<dbReference type="STRING" id="38654.A0A1U8CWH2"/>
<feature type="compositionally biased region" description="Basic and acidic residues" evidence="4">
    <location>
        <begin position="526"/>
        <end position="572"/>
    </location>
</feature>
<accession>A0A1U8CWH2</accession>
<organism evidence="5 7">
    <name type="scientific">Alligator sinensis</name>
    <name type="common">Chinese alligator</name>
    <dbReference type="NCBI Taxonomy" id="38654"/>
    <lineage>
        <taxon>Eukaryota</taxon>
        <taxon>Metazoa</taxon>
        <taxon>Chordata</taxon>
        <taxon>Craniata</taxon>
        <taxon>Vertebrata</taxon>
        <taxon>Euteleostomi</taxon>
        <taxon>Archelosauria</taxon>
        <taxon>Archosauria</taxon>
        <taxon>Crocodylia</taxon>
        <taxon>Alligatoridae</taxon>
        <taxon>Alligatorinae</taxon>
        <taxon>Alligator</taxon>
    </lineage>
</organism>
<dbReference type="PANTHER" id="PTHR14024:SF51">
    <property type="entry name" value="PERILIPIN-RELATED"/>
    <property type="match status" value="1"/>
</dbReference>
<name>A0A1U8CWH2_ALLSI</name>
<dbReference type="GO" id="GO:0005811">
    <property type="term" value="C:lipid droplet"/>
    <property type="evidence" value="ECO:0007669"/>
    <property type="project" value="UniProtKB-SubCell"/>
</dbReference>
<keyword evidence="5" id="KW-1185">Reference proteome</keyword>
<evidence type="ECO:0000313" key="7">
    <source>
        <dbReference type="RefSeq" id="XP_014372336.1"/>
    </source>
</evidence>
<dbReference type="eggNOG" id="ENOG502RY3Q">
    <property type="taxonomic scope" value="Eukaryota"/>
</dbReference>
<evidence type="ECO:0000256" key="3">
    <source>
        <dbReference type="ARBA" id="ARBA00022677"/>
    </source>
</evidence>
<sequence length="602" mass="65099">MASENKTTDPSPSQAEDPLNVEEPLQANVVNRVTSIPLIHSAFNLVSSAYNFTKGTHPYVTSVCTVAETVAAVAVGSAVGGAQPILSHLEPQIAKVNEYACKSLDQLEEKLPFLQQPTEKVLTDTRQLVATTVMNAVDTAKDAVASRVAGAVDLTKHVVQDSVELTKSVVSSTVNTALDAATGTKDTVTSKVNAAVGQGREAIQDGVEMTSFMVNSSINTAKAVGNVVASGVDAVLWKSEELVDHYLPVTEEELVQLAASVEGFSVTSVEQQKQQQSYFVRLGSLSNKVRHRAYLHSLNKLQLVKKNTQNTLSYLQLAINLIESVKEGAGQKLQEGQEKLYELWLEWTLTQPKGTQVKLSSQSEVEPRVLAMLRMITLQLQPAYTNLMSSIQGLPSSIQETMQHALSNIQQLQASFSSACSFQDLSTSILSQNQDRVVKLRESLDNLLDYVANGVPLNWLVGPFSPLFQATKASQDGRMTERKSPTPEEGTPKAPAKQVTETPQTLEKQVTEAPKTPETQVTKAPKAQEKQVTKASKAQETREAPKCSEKGASEAPAKEADKSPEKQKEAAKVPKRAPKAQKMEAAGEAAEELSTSVPKEDP</sequence>